<evidence type="ECO:0000256" key="2">
    <source>
        <dbReference type="ARBA" id="ARBA00022695"/>
    </source>
</evidence>
<comment type="catalytic activity">
    <reaction evidence="14">
        <text>DNA(n) + a 2'-deoxyribonucleoside 5'-triphosphate = DNA(n+1) + diphosphate</text>
        <dbReference type="Rhea" id="RHEA:22508"/>
        <dbReference type="Rhea" id="RHEA-COMP:17339"/>
        <dbReference type="Rhea" id="RHEA-COMP:17340"/>
        <dbReference type="ChEBI" id="CHEBI:33019"/>
        <dbReference type="ChEBI" id="CHEBI:61560"/>
        <dbReference type="ChEBI" id="CHEBI:173112"/>
        <dbReference type="EC" id="2.7.7.7"/>
    </reaction>
</comment>
<evidence type="ECO:0000256" key="8">
    <source>
        <dbReference type="ARBA" id="ARBA00022884"/>
    </source>
</evidence>
<gene>
    <name evidence="16" type="ORF">O181_008311</name>
</gene>
<keyword evidence="9" id="KW-0229">DNA integration</keyword>
<organism evidence="16 17">
    <name type="scientific">Austropuccinia psidii MF-1</name>
    <dbReference type="NCBI Taxonomy" id="1389203"/>
    <lineage>
        <taxon>Eukaryota</taxon>
        <taxon>Fungi</taxon>
        <taxon>Dikarya</taxon>
        <taxon>Basidiomycota</taxon>
        <taxon>Pucciniomycotina</taxon>
        <taxon>Pucciniomycetes</taxon>
        <taxon>Pucciniales</taxon>
        <taxon>Sphaerophragmiaceae</taxon>
        <taxon>Austropuccinia</taxon>
    </lineage>
</organism>
<keyword evidence="11" id="KW-0239">DNA-directed DNA polymerase</keyword>
<comment type="catalytic activity">
    <reaction evidence="13">
        <text>DNA(n) + a 2'-deoxyribonucleoside 5'-triphosphate = DNA(n+1) + diphosphate</text>
        <dbReference type="Rhea" id="RHEA:22508"/>
        <dbReference type="Rhea" id="RHEA-COMP:17339"/>
        <dbReference type="Rhea" id="RHEA-COMP:17340"/>
        <dbReference type="ChEBI" id="CHEBI:33019"/>
        <dbReference type="ChEBI" id="CHEBI:61560"/>
        <dbReference type="ChEBI" id="CHEBI:173112"/>
        <dbReference type="EC" id="2.7.7.49"/>
    </reaction>
</comment>
<dbReference type="GO" id="GO:0046872">
    <property type="term" value="F:metal ion binding"/>
    <property type="evidence" value="ECO:0007669"/>
    <property type="project" value="UniProtKB-KW"/>
</dbReference>
<dbReference type="InterPro" id="IPR012337">
    <property type="entry name" value="RNaseH-like_sf"/>
</dbReference>
<evidence type="ECO:0000256" key="9">
    <source>
        <dbReference type="ARBA" id="ARBA00022908"/>
    </source>
</evidence>
<protein>
    <recommendedName>
        <fullName evidence="15">Integrase catalytic domain-containing protein</fullName>
    </recommendedName>
</protein>
<dbReference type="PANTHER" id="PTHR42648">
    <property type="entry name" value="TRANSPOSASE, PUTATIVE-RELATED"/>
    <property type="match status" value="1"/>
</dbReference>
<dbReference type="GO" id="GO:0003887">
    <property type="term" value="F:DNA-directed DNA polymerase activity"/>
    <property type="evidence" value="ECO:0007669"/>
    <property type="project" value="UniProtKB-KW"/>
</dbReference>
<keyword evidence="7" id="KW-0460">Magnesium</keyword>
<evidence type="ECO:0000259" key="15">
    <source>
        <dbReference type="PROSITE" id="PS50994"/>
    </source>
</evidence>
<dbReference type="InterPro" id="IPR036397">
    <property type="entry name" value="RNaseH_sf"/>
</dbReference>
<feature type="domain" description="Integrase catalytic" evidence="15">
    <location>
        <begin position="22"/>
        <end position="182"/>
    </location>
</feature>
<dbReference type="OrthoDB" id="413361at2759"/>
<comment type="caution">
    <text evidence="16">The sequence shown here is derived from an EMBL/GenBank/DDBJ whole genome shotgun (WGS) entry which is preliminary data.</text>
</comment>
<keyword evidence="5" id="KW-0255">Endonuclease</keyword>
<keyword evidence="4" id="KW-0479">Metal-binding</keyword>
<keyword evidence="6" id="KW-0378">Hydrolase</keyword>
<dbReference type="InterPro" id="IPR001584">
    <property type="entry name" value="Integrase_cat-core"/>
</dbReference>
<keyword evidence="10" id="KW-0695">RNA-directed DNA polymerase</keyword>
<dbReference type="GO" id="GO:0003723">
    <property type="term" value="F:RNA binding"/>
    <property type="evidence" value="ECO:0007669"/>
    <property type="project" value="UniProtKB-KW"/>
</dbReference>
<evidence type="ECO:0000256" key="11">
    <source>
        <dbReference type="ARBA" id="ARBA00022932"/>
    </source>
</evidence>
<keyword evidence="17" id="KW-1185">Reference proteome</keyword>
<evidence type="ECO:0000256" key="4">
    <source>
        <dbReference type="ARBA" id="ARBA00022723"/>
    </source>
</evidence>
<evidence type="ECO:0000256" key="13">
    <source>
        <dbReference type="ARBA" id="ARBA00048173"/>
    </source>
</evidence>
<dbReference type="Gene3D" id="3.30.420.10">
    <property type="entry name" value="Ribonuclease H-like superfamily/Ribonuclease H"/>
    <property type="match status" value="1"/>
</dbReference>
<evidence type="ECO:0000256" key="12">
    <source>
        <dbReference type="ARBA" id="ARBA00023172"/>
    </source>
</evidence>
<evidence type="ECO:0000256" key="14">
    <source>
        <dbReference type="ARBA" id="ARBA00049244"/>
    </source>
</evidence>
<name>A0A9Q3GIE3_9BASI</name>
<dbReference type="GO" id="GO:0016787">
    <property type="term" value="F:hydrolase activity"/>
    <property type="evidence" value="ECO:0007669"/>
    <property type="project" value="UniProtKB-KW"/>
</dbReference>
<evidence type="ECO:0000313" key="16">
    <source>
        <dbReference type="EMBL" id="MBW0468596.1"/>
    </source>
</evidence>
<accession>A0A9Q3GIE3</accession>
<sequence>MKALGLAPLDGTTCDICIKGKMTVMPFKGHFDRTSKPIDVLGPISQPSISGHQYILTILDQHTSFKATCFIKSKAAAYEEFVTQKKIVTEGGGKFLDHQLKALANHQGFIQLILPPYMSWHNSFAEQANQTLLDKVRCILLTSNLSSQYWAEAVNSATNISNSVPTPSKNNLSQHFFWTKKTPKIQRLRTFGCKVIFSIPSQKHLWELLYVEEEGIFLG</sequence>
<proteinExistence type="predicted"/>
<reference evidence="16" key="1">
    <citation type="submission" date="2021-03" db="EMBL/GenBank/DDBJ databases">
        <title>Draft genome sequence of rust myrtle Austropuccinia psidii MF-1, a brazilian biotype.</title>
        <authorList>
            <person name="Quecine M.C."/>
            <person name="Pachon D.M.R."/>
            <person name="Bonatelli M.L."/>
            <person name="Correr F.H."/>
            <person name="Franceschini L.M."/>
            <person name="Leite T.F."/>
            <person name="Margarido G.R.A."/>
            <person name="Almeida C.A."/>
            <person name="Ferrarezi J.A."/>
            <person name="Labate C.A."/>
        </authorList>
    </citation>
    <scope>NUCLEOTIDE SEQUENCE</scope>
    <source>
        <strain evidence="16">MF-1</strain>
    </source>
</reference>
<dbReference type="PANTHER" id="PTHR42648:SF11">
    <property type="entry name" value="TRANSPOSON TY4-P GAG-POL POLYPROTEIN"/>
    <property type="match status" value="1"/>
</dbReference>
<dbReference type="GO" id="GO:0032196">
    <property type="term" value="P:transposition"/>
    <property type="evidence" value="ECO:0007669"/>
    <property type="project" value="UniProtKB-KW"/>
</dbReference>
<dbReference type="Proteomes" id="UP000765509">
    <property type="component" value="Unassembled WGS sequence"/>
</dbReference>
<evidence type="ECO:0000256" key="5">
    <source>
        <dbReference type="ARBA" id="ARBA00022759"/>
    </source>
</evidence>
<keyword evidence="1" id="KW-0815">Transposition</keyword>
<evidence type="ECO:0000256" key="3">
    <source>
        <dbReference type="ARBA" id="ARBA00022722"/>
    </source>
</evidence>
<dbReference type="GO" id="GO:0005634">
    <property type="term" value="C:nucleus"/>
    <property type="evidence" value="ECO:0007669"/>
    <property type="project" value="UniProtKB-ARBA"/>
</dbReference>
<evidence type="ECO:0000256" key="7">
    <source>
        <dbReference type="ARBA" id="ARBA00022842"/>
    </source>
</evidence>
<evidence type="ECO:0000313" key="17">
    <source>
        <dbReference type="Proteomes" id="UP000765509"/>
    </source>
</evidence>
<evidence type="ECO:0000256" key="1">
    <source>
        <dbReference type="ARBA" id="ARBA00022578"/>
    </source>
</evidence>
<dbReference type="PROSITE" id="PS50994">
    <property type="entry name" value="INTEGRASE"/>
    <property type="match status" value="1"/>
</dbReference>
<keyword evidence="11" id="KW-0808">Transferase</keyword>
<dbReference type="GO" id="GO:0004519">
    <property type="term" value="F:endonuclease activity"/>
    <property type="evidence" value="ECO:0007669"/>
    <property type="project" value="UniProtKB-KW"/>
</dbReference>
<keyword evidence="2" id="KW-0548">Nucleotidyltransferase</keyword>
<dbReference type="AlphaFoldDB" id="A0A9Q3GIE3"/>
<keyword evidence="12" id="KW-0233">DNA recombination</keyword>
<dbReference type="InterPro" id="IPR039537">
    <property type="entry name" value="Retrotran_Ty1/copia-like"/>
</dbReference>
<dbReference type="GO" id="GO:0015074">
    <property type="term" value="P:DNA integration"/>
    <property type="evidence" value="ECO:0007669"/>
    <property type="project" value="UniProtKB-KW"/>
</dbReference>
<dbReference type="GO" id="GO:0006310">
    <property type="term" value="P:DNA recombination"/>
    <property type="evidence" value="ECO:0007669"/>
    <property type="project" value="UniProtKB-KW"/>
</dbReference>
<keyword evidence="8" id="KW-0694">RNA-binding</keyword>
<keyword evidence="3" id="KW-0540">Nuclease</keyword>
<dbReference type="EMBL" id="AVOT02001913">
    <property type="protein sequence ID" value="MBW0468596.1"/>
    <property type="molecule type" value="Genomic_DNA"/>
</dbReference>
<evidence type="ECO:0000256" key="10">
    <source>
        <dbReference type="ARBA" id="ARBA00022918"/>
    </source>
</evidence>
<evidence type="ECO:0000256" key="6">
    <source>
        <dbReference type="ARBA" id="ARBA00022801"/>
    </source>
</evidence>
<dbReference type="GO" id="GO:0003964">
    <property type="term" value="F:RNA-directed DNA polymerase activity"/>
    <property type="evidence" value="ECO:0007669"/>
    <property type="project" value="UniProtKB-KW"/>
</dbReference>
<dbReference type="SUPFAM" id="SSF53098">
    <property type="entry name" value="Ribonuclease H-like"/>
    <property type="match status" value="1"/>
</dbReference>